<evidence type="ECO:0000256" key="1">
    <source>
        <dbReference type="SAM" id="MobiDB-lite"/>
    </source>
</evidence>
<evidence type="ECO:0000313" key="2">
    <source>
        <dbReference type="EMBL" id="KAG5637278.1"/>
    </source>
</evidence>
<evidence type="ECO:0000313" key="3">
    <source>
        <dbReference type="Proteomes" id="UP000717328"/>
    </source>
</evidence>
<dbReference type="Proteomes" id="UP000717328">
    <property type="component" value="Unassembled WGS sequence"/>
</dbReference>
<feature type="compositionally biased region" description="Polar residues" evidence="1">
    <location>
        <begin position="147"/>
        <end position="157"/>
    </location>
</feature>
<name>A0A9P7FVY6_9AGAR</name>
<feature type="region of interest" description="Disordered" evidence="1">
    <location>
        <begin position="95"/>
        <end position="157"/>
    </location>
</feature>
<keyword evidence="3" id="KW-1185">Reference proteome</keyword>
<reference evidence="2" key="1">
    <citation type="submission" date="2021-02" db="EMBL/GenBank/DDBJ databases">
        <authorList>
            <person name="Nieuwenhuis M."/>
            <person name="Van De Peppel L.J.J."/>
        </authorList>
    </citation>
    <scope>NUCLEOTIDE SEQUENCE</scope>
    <source>
        <strain evidence="2">D49</strain>
    </source>
</reference>
<feature type="compositionally biased region" description="Low complexity" evidence="1">
    <location>
        <begin position="121"/>
        <end position="134"/>
    </location>
</feature>
<organism evidence="2 3">
    <name type="scientific">Sphagnurus paluster</name>
    <dbReference type="NCBI Taxonomy" id="117069"/>
    <lineage>
        <taxon>Eukaryota</taxon>
        <taxon>Fungi</taxon>
        <taxon>Dikarya</taxon>
        <taxon>Basidiomycota</taxon>
        <taxon>Agaricomycotina</taxon>
        <taxon>Agaricomycetes</taxon>
        <taxon>Agaricomycetidae</taxon>
        <taxon>Agaricales</taxon>
        <taxon>Tricholomatineae</taxon>
        <taxon>Lyophyllaceae</taxon>
        <taxon>Sphagnurus</taxon>
    </lineage>
</organism>
<proteinExistence type="predicted"/>
<sequence>MSSSVPHSTNAFEKQSVSFDKNNSGESPSSTRATVGPGDQTEYPEQRHAGKVGYGPAYHTGPTLGDKIKGFEEEIKGKLTRNPALVQHGKELISGELKAKERERDMNEDPFAKGDQVNDKPAATARASSDPAAPVAQSPRGIPTGTKKMSSGTGNVQ</sequence>
<comment type="caution">
    <text evidence="2">The sequence shown here is derived from an EMBL/GenBank/DDBJ whole genome shotgun (WGS) entry which is preliminary data.</text>
</comment>
<accession>A0A9P7FVY6</accession>
<feature type="compositionally biased region" description="Polar residues" evidence="1">
    <location>
        <begin position="1"/>
        <end position="33"/>
    </location>
</feature>
<reference evidence="2" key="2">
    <citation type="submission" date="2021-10" db="EMBL/GenBank/DDBJ databases">
        <title>Phylogenomics reveals ancestral predisposition of the termite-cultivated fungus Termitomyces towards a domesticated lifestyle.</title>
        <authorList>
            <person name="Auxier B."/>
            <person name="Grum-Grzhimaylo A."/>
            <person name="Cardenas M.E."/>
            <person name="Lodge J.D."/>
            <person name="Laessoe T."/>
            <person name="Pedersen O."/>
            <person name="Smith M.E."/>
            <person name="Kuyper T.W."/>
            <person name="Franco-Molano E.A."/>
            <person name="Baroni T.J."/>
            <person name="Aanen D.K."/>
        </authorList>
    </citation>
    <scope>NUCLEOTIDE SEQUENCE</scope>
    <source>
        <strain evidence="2">D49</strain>
    </source>
</reference>
<dbReference type="EMBL" id="JABCKI010005844">
    <property type="protein sequence ID" value="KAG5637278.1"/>
    <property type="molecule type" value="Genomic_DNA"/>
</dbReference>
<dbReference type="OrthoDB" id="2500073at2759"/>
<protein>
    <submittedName>
        <fullName evidence="2">Uncharacterized protein</fullName>
    </submittedName>
</protein>
<dbReference type="AlphaFoldDB" id="A0A9P7FVY6"/>
<gene>
    <name evidence="2" type="ORF">H0H81_005172</name>
</gene>
<feature type="region of interest" description="Disordered" evidence="1">
    <location>
        <begin position="1"/>
        <end position="65"/>
    </location>
</feature>
<feature type="compositionally biased region" description="Basic and acidic residues" evidence="1">
    <location>
        <begin position="95"/>
        <end position="118"/>
    </location>
</feature>